<name>A0AAN8XBG5_HALRR</name>
<gene>
    <name evidence="2" type="ORF">SK128_014497</name>
</gene>
<reference evidence="2 3" key="1">
    <citation type="submission" date="2023-11" db="EMBL/GenBank/DDBJ databases">
        <title>Halocaridina rubra genome assembly.</title>
        <authorList>
            <person name="Smith C."/>
        </authorList>
    </citation>
    <scope>NUCLEOTIDE SEQUENCE [LARGE SCALE GENOMIC DNA]</scope>
    <source>
        <strain evidence="2">EP-1</strain>
        <tissue evidence="2">Whole</tissue>
    </source>
</reference>
<evidence type="ECO:0000256" key="1">
    <source>
        <dbReference type="SAM" id="MobiDB-lite"/>
    </source>
</evidence>
<proteinExistence type="predicted"/>
<dbReference type="Proteomes" id="UP001381693">
    <property type="component" value="Unassembled WGS sequence"/>
</dbReference>
<organism evidence="2 3">
    <name type="scientific">Halocaridina rubra</name>
    <name type="common">Hawaiian red shrimp</name>
    <dbReference type="NCBI Taxonomy" id="373956"/>
    <lineage>
        <taxon>Eukaryota</taxon>
        <taxon>Metazoa</taxon>
        <taxon>Ecdysozoa</taxon>
        <taxon>Arthropoda</taxon>
        <taxon>Crustacea</taxon>
        <taxon>Multicrustacea</taxon>
        <taxon>Malacostraca</taxon>
        <taxon>Eumalacostraca</taxon>
        <taxon>Eucarida</taxon>
        <taxon>Decapoda</taxon>
        <taxon>Pleocyemata</taxon>
        <taxon>Caridea</taxon>
        <taxon>Atyoidea</taxon>
        <taxon>Atyidae</taxon>
        <taxon>Halocaridina</taxon>
    </lineage>
</organism>
<feature type="region of interest" description="Disordered" evidence="1">
    <location>
        <begin position="22"/>
        <end position="65"/>
    </location>
</feature>
<protein>
    <submittedName>
        <fullName evidence="2">Uncharacterized protein</fullName>
    </submittedName>
</protein>
<accession>A0AAN8XBG5</accession>
<evidence type="ECO:0000313" key="2">
    <source>
        <dbReference type="EMBL" id="KAK7078183.1"/>
    </source>
</evidence>
<comment type="caution">
    <text evidence="2">The sequence shown here is derived from an EMBL/GenBank/DDBJ whole genome shotgun (WGS) entry which is preliminary data.</text>
</comment>
<sequence>MKAEIPSLLSAVGSNTGLLLPESNALTSALPRFPKEEEEEEEKKKAGGIPIDTGSKTTSRNSQNI</sequence>
<evidence type="ECO:0000313" key="3">
    <source>
        <dbReference type="Proteomes" id="UP001381693"/>
    </source>
</evidence>
<keyword evidence="3" id="KW-1185">Reference proteome</keyword>
<dbReference type="EMBL" id="JAXCGZ010007960">
    <property type="protein sequence ID" value="KAK7078183.1"/>
    <property type="molecule type" value="Genomic_DNA"/>
</dbReference>
<dbReference type="AlphaFoldDB" id="A0AAN8XBG5"/>
<feature type="compositionally biased region" description="Polar residues" evidence="1">
    <location>
        <begin position="54"/>
        <end position="65"/>
    </location>
</feature>